<proteinExistence type="predicted"/>
<comment type="pathway">
    <text evidence="7">Amino-acid biosynthesis.</text>
</comment>
<keyword evidence="1" id="KW-0055">Arginine biosynthesis</keyword>
<dbReference type="InterPro" id="IPR036393">
    <property type="entry name" value="AceGlu_kinase-like_sf"/>
</dbReference>
<gene>
    <name evidence="9" type="ORF">BO97DRAFT_46981</name>
</gene>
<reference evidence="9 10" key="1">
    <citation type="submission" date="2018-02" db="EMBL/GenBank/DDBJ databases">
        <title>The genomes of Aspergillus section Nigri reveals drivers in fungal speciation.</title>
        <authorList>
            <consortium name="DOE Joint Genome Institute"/>
            <person name="Vesth T.C."/>
            <person name="Nybo J."/>
            <person name="Theobald S."/>
            <person name="Brandl J."/>
            <person name="Frisvad J.C."/>
            <person name="Nielsen K.F."/>
            <person name="Lyhne E.K."/>
            <person name="Kogle M.E."/>
            <person name="Kuo A."/>
            <person name="Riley R."/>
            <person name="Clum A."/>
            <person name="Nolan M."/>
            <person name="Lipzen A."/>
            <person name="Salamov A."/>
            <person name="Henrissat B."/>
            <person name="Wiebenga A."/>
            <person name="De vries R.P."/>
            <person name="Grigoriev I.V."/>
            <person name="Mortensen U.H."/>
            <person name="Andersen M.R."/>
            <person name="Baker S.E."/>
        </authorList>
    </citation>
    <scope>NUCLEOTIDE SEQUENCE [LARGE SCALE GENOMIC DNA]</scope>
    <source>
        <strain evidence="9 10">CBS 101889</strain>
    </source>
</reference>
<name>A0A395I2P8_ASPHC</name>
<dbReference type="InterPro" id="IPR004662">
    <property type="entry name" value="AcgluKinase_fam"/>
</dbReference>
<dbReference type="OrthoDB" id="438291at2759"/>
<dbReference type="InterPro" id="IPR001048">
    <property type="entry name" value="Asp/Glu/Uridylate_kinase"/>
</dbReference>
<dbReference type="GO" id="GO:0003991">
    <property type="term" value="F:acetylglutamate kinase activity"/>
    <property type="evidence" value="ECO:0007669"/>
    <property type="project" value="TreeGrafter"/>
</dbReference>
<evidence type="ECO:0000313" key="10">
    <source>
        <dbReference type="Proteomes" id="UP000248961"/>
    </source>
</evidence>
<dbReference type="GO" id="GO:0003942">
    <property type="term" value="F:N-acetyl-gamma-glutamyl-phosphate reductase activity"/>
    <property type="evidence" value="ECO:0007669"/>
    <property type="project" value="TreeGrafter"/>
</dbReference>
<dbReference type="Gene3D" id="3.40.1160.10">
    <property type="entry name" value="Acetylglutamate kinase-like"/>
    <property type="match status" value="1"/>
</dbReference>
<keyword evidence="3" id="KW-0808">Transferase</keyword>
<evidence type="ECO:0000256" key="1">
    <source>
        <dbReference type="ARBA" id="ARBA00022571"/>
    </source>
</evidence>
<keyword evidence="10" id="KW-1185">Reference proteome</keyword>
<dbReference type="GeneID" id="37204161"/>
<dbReference type="STRING" id="1450537.A0A395I2P8"/>
<dbReference type="GO" id="GO:0005759">
    <property type="term" value="C:mitochondrial matrix"/>
    <property type="evidence" value="ECO:0007669"/>
    <property type="project" value="TreeGrafter"/>
</dbReference>
<dbReference type="GO" id="GO:0005524">
    <property type="term" value="F:ATP binding"/>
    <property type="evidence" value="ECO:0007669"/>
    <property type="project" value="UniProtKB-KW"/>
</dbReference>
<keyword evidence="6" id="KW-0067">ATP-binding</keyword>
<feature type="domain" description="Aspartate/glutamate/uridylate kinase" evidence="8">
    <location>
        <begin position="82"/>
        <end position="285"/>
    </location>
</feature>
<dbReference type="PANTHER" id="PTHR23342">
    <property type="entry name" value="N-ACETYLGLUTAMATE SYNTHASE"/>
    <property type="match status" value="1"/>
</dbReference>
<sequence length="370" mass="40443">MSRLAPTISAPLGLTRSVRSCSTLPSIYPIRHTRLYSQTQSDQVAATRSTIAQLLRQIDSKHTAQQYLSYFSTPTLSTRPFAVIKVGGAVLADHLPSLVSAIAFLSHIGLYPILVHGAGPQLNTLLSNTGAKPKFHDGIRVTDGRTLALVRIALLEENFKLTQELENIGVSARPLTSGVFQTEYLDQNKYGHVGRVDKIETTPIHAALRASCVPVLTCMGETSDGQVLNVHADLAASALARVLRPEKVVYLSETGGLVNGRTGRKMDVISLEWLREQEWARLGMRWRVRMRAVRELLEGKEGEEARVSIVHPRGLLKEVFSGEGLGEGTVIRRARTKREVSPDAIARTSGMIMGLIEGQGGLQQQQAAMI</sequence>
<evidence type="ECO:0000259" key="8">
    <source>
        <dbReference type="Pfam" id="PF00696"/>
    </source>
</evidence>
<accession>A0A395I2P8</accession>
<evidence type="ECO:0000256" key="5">
    <source>
        <dbReference type="ARBA" id="ARBA00022777"/>
    </source>
</evidence>
<dbReference type="VEuPathDB" id="FungiDB:BO97DRAFT_46981"/>
<dbReference type="RefSeq" id="XP_025551998.1">
    <property type="nucleotide sequence ID" value="XM_025699872.1"/>
</dbReference>
<dbReference type="NCBIfam" id="TIGR00761">
    <property type="entry name" value="argB"/>
    <property type="match status" value="1"/>
</dbReference>
<evidence type="ECO:0000256" key="7">
    <source>
        <dbReference type="ARBA" id="ARBA00029440"/>
    </source>
</evidence>
<dbReference type="AlphaFoldDB" id="A0A395I2P8"/>
<dbReference type="SUPFAM" id="SSF53633">
    <property type="entry name" value="Carbamate kinase-like"/>
    <property type="match status" value="1"/>
</dbReference>
<dbReference type="EMBL" id="KZ824281">
    <property type="protein sequence ID" value="RAL12844.1"/>
    <property type="molecule type" value="Genomic_DNA"/>
</dbReference>
<keyword evidence="5 9" id="KW-0418">Kinase</keyword>
<keyword evidence="4" id="KW-0547">Nucleotide-binding</keyword>
<evidence type="ECO:0000313" key="9">
    <source>
        <dbReference type="EMBL" id="RAL12844.1"/>
    </source>
</evidence>
<evidence type="ECO:0000256" key="3">
    <source>
        <dbReference type="ARBA" id="ARBA00022679"/>
    </source>
</evidence>
<dbReference type="PANTHER" id="PTHR23342:SF0">
    <property type="entry name" value="N-ACETYLGLUTAMATE SYNTHASE, MITOCHONDRIAL"/>
    <property type="match status" value="1"/>
</dbReference>
<keyword evidence="2" id="KW-0028">Amino-acid biosynthesis</keyword>
<organism evidence="9 10">
    <name type="scientific">Aspergillus homomorphus (strain CBS 101889)</name>
    <dbReference type="NCBI Taxonomy" id="1450537"/>
    <lineage>
        <taxon>Eukaryota</taxon>
        <taxon>Fungi</taxon>
        <taxon>Dikarya</taxon>
        <taxon>Ascomycota</taxon>
        <taxon>Pezizomycotina</taxon>
        <taxon>Eurotiomycetes</taxon>
        <taxon>Eurotiomycetidae</taxon>
        <taxon>Eurotiales</taxon>
        <taxon>Aspergillaceae</taxon>
        <taxon>Aspergillus</taxon>
        <taxon>Aspergillus subgen. Circumdati</taxon>
    </lineage>
</organism>
<dbReference type="Proteomes" id="UP000248961">
    <property type="component" value="Unassembled WGS sequence"/>
</dbReference>
<evidence type="ECO:0000256" key="4">
    <source>
        <dbReference type="ARBA" id="ARBA00022741"/>
    </source>
</evidence>
<protein>
    <submittedName>
        <fullName evidence="9">Acetylglutamate kinase</fullName>
    </submittedName>
</protein>
<evidence type="ECO:0000256" key="6">
    <source>
        <dbReference type="ARBA" id="ARBA00022840"/>
    </source>
</evidence>
<dbReference type="GO" id="GO:0006526">
    <property type="term" value="P:L-arginine biosynthetic process"/>
    <property type="evidence" value="ECO:0007669"/>
    <property type="project" value="UniProtKB-KW"/>
</dbReference>
<evidence type="ECO:0000256" key="2">
    <source>
        <dbReference type="ARBA" id="ARBA00022605"/>
    </source>
</evidence>
<dbReference type="Pfam" id="PF00696">
    <property type="entry name" value="AA_kinase"/>
    <property type="match status" value="1"/>
</dbReference>